<organism evidence="1 2">
    <name type="scientific">Hypsizygus marmoreus</name>
    <name type="common">White beech mushroom</name>
    <name type="synonym">Agaricus marmoreus</name>
    <dbReference type="NCBI Taxonomy" id="39966"/>
    <lineage>
        <taxon>Eukaryota</taxon>
        <taxon>Fungi</taxon>
        <taxon>Dikarya</taxon>
        <taxon>Basidiomycota</taxon>
        <taxon>Agaricomycotina</taxon>
        <taxon>Agaricomycetes</taxon>
        <taxon>Agaricomycetidae</taxon>
        <taxon>Agaricales</taxon>
        <taxon>Tricholomatineae</taxon>
        <taxon>Lyophyllaceae</taxon>
        <taxon>Hypsizygus</taxon>
    </lineage>
</organism>
<keyword evidence="2" id="KW-1185">Reference proteome</keyword>
<dbReference type="EMBL" id="LUEZ02000045">
    <property type="protein sequence ID" value="RDB24022.1"/>
    <property type="molecule type" value="Genomic_DNA"/>
</dbReference>
<dbReference type="Gene3D" id="3.40.50.720">
    <property type="entry name" value="NAD(P)-binding Rossmann-like Domain"/>
    <property type="match status" value="1"/>
</dbReference>
<gene>
    <name evidence="1" type="ORF">Hypma_008816</name>
</gene>
<dbReference type="OrthoDB" id="1669814at2759"/>
<dbReference type="SUPFAM" id="SSF51735">
    <property type="entry name" value="NAD(P)-binding Rossmann-fold domains"/>
    <property type="match status" value="1"/>
</dbReference>
<dbReference type="Proteomes" id="UP000076154">
    <property type="component" value="Unassembled WGS sequence"/>
</dbReference>
<dbReference type="InterPro" id="IPR036291">
    <property type="entry name" value="NAD(P)-bd_dom_sf"/>
</dbReference>
<comment type="caution">
    <text evidence="1">The sequence shown here is derived from an EMBL/GenBank/DDBJ whole genome shotgun (WGS) entry which is preliminary data.</text>
</comment>
<reference evidence="1" key="1">
    <citation type="submission" date="2018-04" db="EMBL/GenBank/DDBJ databases">
        <title>Whole genome sequencing of Hypsizygus marmoreus.</title>
        <authorList>
            <person name="Choi I.-G."/>
            <person name="Min B."/>
            <person name="Kim J.-G."/>
            <person name="Kim S."/>
            <person name="Oh Y.-L."/>
            <person name="Kong W.-S."/>
            <person name="Park H."/>
            <person name="Jeong J."/>
            <person name="Song E.-S."/>
        </authorList>
    </citation>
    <scope>NUCLEOTIDE SEQUENCE [LARGE SCALE GENOMIC DNA]</scope>
    <source>
        <strain evidence="1">51987-8</strain>
    </source>
</reference>
<dbReference type="InParanoid" id="A0A369JRR4"/>
<proteinExistence type="predicted"/>
<dbReference type="AlphaFoldDB" id="A0A369JRR4"/>
<accession>A0A369JRR4</accession>
<protein>
    <submittedName>
        <fullName evidence="1">Uncharacterized protein</fullName>
    </submittedName>
</protein>
<dbReference type="STRING" id="39966.A0A369JRR4"/>
<evidence type="ECO:0000313" key="2">
    <source>
        <dbReference type="Proteomes" id="UP000076154"/>
    </source>
</evidence>
<sequence length="127" mass="13586">MFPVKWLFRSSKISRAALGRKLSAQPRAPLIRTFNATVTLFKLESTPPPAQSVSPLAPLGVNAALAASSDPKVTPRPKIFDEFSLKDRVGIVTGRNSGLGLEMALALCEAGARAIYCFDISSEPSRA</sequence>
<evidence type="ECO:0000313" key="1">
    <source>
        <dbReference type="EMBL" id="RDB24022.1"/>
    </source>
</evidence>
<name>A0A369JRR4_HYPMA</name>